<keyword evidence="7" id="KW-0503">Monooxygenase</keyword>
<accession>A0A5B8IU15</accession>
<dbReference type="RefSeq" id="WP_146364416.1">
    <property type="nucleotide sequence ID" value="NZ_CP042261.1"/>
</dbReference>
<dbReference type="UniPathway" id="UPA00232"/>
<dbReference type="KEGG" id="lit:FPZ52_05350"/>
<protein>
    <submittedName>
        <fullName evidence="9">UbiH/UbiF family hydroxylase</fullName>
    </submittedName>
</protein>
<dbReference type="GO" id="GO:0016705">
    <property type="term" value="F:oxidoreductase activity, acting on paired donors, with incorporation or reduction of molecular oxygen"/>
    <property type="evidence" value="ECO:0007669"/>
    <property type="project" value="InterPro"/>
</dbReference>
<dbReference type="OrthoDB" id="9796623at2"/>
<evidence type="ECO:0000256" key="6">
    <source>
        <dbReference type="ARBA" id="ARBA00023002"/>
    </source>
</evidence>
<reference evidence="9 10" key="1">
    <citation type="submission" date="2019-07" db="EMBL/GenBank/DDBJ databases">
        <title>Litoreibacter alkalisoli sp. nov., isolated from saline-alkaline soil.</title>
        <authorList>
            <person name="Wang S."/>
            <person name="Xu L."/>
            <person name="Xing Y.-T."/>
            <person name="Sun J.-Q."/>
        </authorList>
    </citation>
    <scope>NUCLEOTIDE SEQUENCE [LARGE SCALE GENOMIC DNA]</scope>
    <source>
        <strain evidence="9 10">LN3S51</strain>
    </source>
</reference>
<dbReference type="EMBL" id="CP042261">
    <property type="protein sequence ID" value="QDY69114.1"/>
    <property type="molecule type" value="Genomic_DNA"/>
</dbReference>
<keyword evidence="5" id="KW-0274">FAD</keyword>
<keyword evidence="4" id="KW-0285">Flavoprotein</keyword>
<sequence length="397" mass="42748">MAGLTTDVLVAGAGPAGLIASAAFTSLGLKVICIDPQPPALAAPNDLRSTAFLQPSQAFLASIGLWDGLAQHASPLQIMRIIDAGGVENNIRRTHDFDAADIGDMPFGWNIPNRLIREVLLKRLEESEHFELRAGQSVTAILTRTREAIATTSDGGRIRSKLVVAADGRNSFIRQSCGIDCRTTRYGQKALAFTVAHPEPHQNISTEIHRSGGPFTLVPLPDHDGVHYSAVVWMERTKVADELAALPDREFEAAALERSCGVLGPLTPKGGRGVFPMVSQHAKRLASERVALIAEAAHVVPPIGAQGLNMSLADISVLTELATDTLTDPGSHTMLRRYHEARWPDIRKRILGIEALNRASMLEGQILRDARMRALDAIYGVGAVRRLAMQQGLGAKG</sequence>
<evidence type="ECO:0000256" key="4">
    <source>
        <dbReference type="ARBA" id="ARBA00022630"/>
    </source>
</evidence>
<evidence type="ECO:0000256" key="1">
    <source>
        <dbReference type="ARBA" id="ARBA00001974"/>
    </source>
</evidence>
<evidence type="ECO:0000259" key="8">
    <source>
        <dbReference type="Pfam" id="PF01494"/>
    </source>
</evidence>
<dbReference type="InterPro" id="IPR036188">
    <property type="entry name" value="FAD/NAD-bd_sf"/>
</dbReference>
<dbReference type="InterPro" id="IPR010971">
    <property type="entry name" value="UbiH/COQ6"/>
</dbReference>
<dbReference type="PANTHER" id="PTHR43876">
    <property type="entry name" value="UBIQUINONE BIOSYNTHESIS MONOOXYGENASE COQ6, MITOCHONDRIAL"/>
    <property type="match status" value="1"/>
</dbReference>
<name>A0A5B8IU15_9RHOB</name>
<evidence type="ECO:0000256" key="2">
    <source>
        <dbReference type="ARBA" id="ARBA00004749"/>
    </source>
</evidence>
<dbReference type="GO" id="GO:0006744">
    <property type="term" value="P:ubiquinone biosynthetic process"/>
    <property type="evidence" value="ECO:0007669"/>
    <property type="project" value="UniProtKB-UniPathway"/>
</dbReference>
<comment type="similarity">
    <text evidence="3">Belongs to the UbiH/COQ6 family.</text>
</comment>
<dbReference type="AlphaFoldDB" id="A0A5B8IU15"/>
<dbReference type="Proteomes" id="UP000318483">
    <property type="component" value="Chromosome"/>
</dbReference>
<dbReference type="Pfam" id="PF01494">
    <property type="entry name" value="FAD_binding_3"/>
    <property type="match status" value="1"/>
</dbReference>
<evidence type="ECO:0000313" key="10">
    <source>
        <dbReference type="Proteomes" id="UP000318483"/>
    </source>
</evidence>
<dbReference type="PANTHER" id="PTHR43876:SF7">
    <property type="entry name" value="UBIQUINONE BIOSYNTHESIS MONOOXYGENASE COQ6, MITOCHONDRIAL"/>
    <property type="match status" value="1"/>
</dbReference>
<organism evidence="9 10">
    <name type="scientific">Qingshengfaniella alkalisoli</name>
    <dbReference type="NCBI Taxonomy" id="2599296"/>
    <lineage>
        <taxon>Bacteria</taxon>
        <taxon>Pseudomonadati</taxon>
        <taxon>Pseudomonadota</taxon>
        <taxon>Alphaproteobacteria</taxon>
        <taxon>Rhodobacterales</taxon>
        <taxon>Paracoccaceae</taxon>
        <taxon>Qingshengfaniella</taxon>
    </lineage>
</organism>
<evidence type="ECO:0000256" key="7">
    <source>
        <dbReference type="ARBA" id="ARBA00023033"/>
    </source>
</evidence>
<evidence type="ECO:0000256" key="3">
    <source>
        <dbReference type="ARBA" id="ARBA00005349"/>
    </source>
</evidence>
<gene>
    <name evidence="9" type="ORF">FPZ52_05350</name>
</gene>
<dbReference type="InterPro" id="IPR002938">
    <property type="entry name" value="FAD-bd"/>
</dbReference>
<comment type="cofactor">
    <cofactor evidence="1">
        <name>FAD</name>
        <dbReference type="ChEBI" id="CHEBI:57692"/>
    </cofactor>
</comment>
<dbReference type="PRINTS" id="PR00420">
    <property type="entry name" value="RNGMNOXGNASE"/>
</dbReference>
<proteinExistence type="inferred from homology"/>
<comment type="pathway">
    <text evidence="2">Cofactor biosynthesis; ubiquinone biosynthesis.</text>
</comment>
<dbReference type="NCBIfam" id="TIGR01988">
    <property type="entry name" value="Ubi-OHases"/>
    <property type="match status" value="1"/>
</dbReference>
<dbReference type="SUPFAM" id="SSF51905">
    <property type="entry name" value="FAD/NAD(P)-binding domain"/>
    <property type="match status" value="1"/>
</dbReference>
<dbReference type="InterPro" id="IPR051205">
    <property type="entry name" value="UbiH/COQ6_monooxygenase"/>
</dbReference>
<dbReference type="GO" id="GO:0004497">
    <property type="term" value="F:monooxygenase activity"/>
    <property type="evidence" value="ECO:0007669"/>
    <property type="project" value="UniProtKB-KW"/>
</dbReference>
<evidence type="ECO:0000256" key="5">
    <source>
        <dbReference type="ARBA" id="ARBA00022827"/>
    </source>
</evidence>
<evidence type="ECO:0000313" key="9">
    <source>
        <dbReference type="EMBL" id="QDY69114.1"/>
    </source>
</evidence>
<keyword evidence="6" id="KW-0560">Oxidoreductase</keyword>
<dbReference type="GO" id="GO:0071949">
    <property type="term" value="F:FAD binding"/>
    <property type="evidence" value="ECO:0007669"/>
    <property type="project" value="InterPro"/>
</dbReference>
<keyword evidence="10" id="KW-1185">Reference proteome</keyword>
<feature type="domain" description="FAD-binding" evidence="8">
    <location>
        <begin position="6"/>
        <end position="344"/>
    </location>
</feature>
<dbReference type="Gene3D" id="3.50.50.60">
    <property type="entry name" value="FAD/NAD(P)-binding domain"/>
    <property type="match status" value="2"/>
</dbReference>